<dbReference type="RefSeq" id="WP_004443991.1">
    <property type="nucleotide sequence ID" value="NZ_ACSJ01000001.1"/>
</dbReference>
<organism evidence="3 4">
    <name type="scientific">Clostridium botulinum D str. 1873</name>
    <dbReference type="NCBI Taxonomy" id="592027"/>
    <lineage>
        <taxon>Bacteria</taxon>
        <taxon>Bacillati</taxon>
        <taxon>Bacillota</taxon>
        <taxon>Clostridia</taxon>
        <taxon>Eubacteriales</taxon>
        <taxon>Clostridiaceae</taxon>
        <taxon>Clostridium</taxon>
    </lineage>
</organism>
<dbReference type="EMBL" id="ACSJ01000001">
    <property type="protein sequence ID" value="EES92278.1"/>
    <property type="molecule type" value="Genomic_DNA"/>
</dbReference>
<dbReference type="GO" id="GO:0004252">
    <property type="term" value="F:serine-type endopeptidase activity"/>
    <property type="evidence" value="ECO:0007669"/>
    <property type="project" value="InterPro"/>
</dbReference>
<dbReference type="Pfam" id="PF00089">
    <property type="entry name" value="Trypsin"/>
    <property type="match status" value="1"/>
</dbReference>
<dbReference type="SUPFAM" id="SSF50494">
    <property type="entry name" value="Trypsin-like serine proteases"/>
    <property type="match status" value="1"/>
</dbReference>
<dbReference type="InterPro" id="IPR057905">
    <property type="entry name" value="Nal1_N"/>
</dbReference>
<dbReference type="InterPro" id="IPR043504">
    <property type="entry name" value="Peptidase_S1_PA_chymotrypsin"/>
</dbReference>
<dbReference type="Pfam" id="PF25608">
    <property type="entry name" value="NAL1_N"/>
    <property type="match status" value="1"/>
</dbReference>
<reference evidence="3 4" key="1">
    <citation type="submission" date="2009-10" db="EMBL/GenBank/DDBJ databases">
        <authorList>
            <person name="Shrivastava S."/>
            <person name="Brinkac L.B."/>
            <person name="Brown J.L."/>
            <person name="Bruce D.B."/>
            <person name="Detter C."/>
            <person name="Green L.D."/>
            <person name="Munk C.A."/>
            <person name="Rogers Y.C."/>
            <person name="Tapia R."/>
            <person name="Saunders E.S."/>
            <person name="Sims D.R."/>
            <person name="Smith L.A."/>
            <person name="Smith T.J."/>
            <person name="Sutton G."/>
            <person name="Brettin T."/>
        </authorList>
    </citation>
    <scope>NUCLEOTIDE SEQUENCE [LARGE SCALE GENOMIC DNA]</scope>
    <source>
        <strain evidence="4">D str. 1873</strain>
    </source>
</reference>
<feature type="domain" description="Peptidase S1" evidence="1">
    <location>
        <begin position="112"/>
        <end position="289"/>
    </location>
</feature>
<gene>
    <name evidence="3" type="ORF">CLG_B0391</name>
</gene>
<comment type="caution">
    <text evidence="3">The sequence shown here is derived from an EMBL/GenBank/DDBJ whole genome shotgun (WGS) entry which is preliminary data.</text>
</comment>
<dbReference type="AlphaFoldDB" id="A0A9P2G976"/>
<protein>
    <recommendedName>
        <fullName evidence="5">Peptidase S1 domain-containing protein</fullName>
    </recommendedName>
</protein>
<sequence length="308" mass="33849">MNKICSLEQKVSHICMNEYEYFLNKKNVIGVALGYKVTNGFYTCKKCIVVFVTVKLPSYELDSNQIIPQYYNGIPTDVVQCDKPRFEALTGKVRPVLNGYSIGNVLEDDSAGTCGCLVYDKYLYVLSNNHVLANNNQFPIETPIIQPSISDGGKSPKDVIAHLYRFIPIEFIDGNKKPENKVDCAIAKVISRSLVSSAIAFIGIPKGIKDPLLLEKVCKVGRTTEQTYGRVTYTKGTIIVGSEELGKDALFTDQIMTSKMTESGDSGSLLVDEELNVLGLCMSSNKQSTIANPITNVLSSLKVKLFTG</sequence>
<dbReference type="GO" id="GO:0006508">
    <property type="term" value="P:proteolysis"/>
    <property type="evidence" value="ECO:0007669"/>
    <property type="project" value="InterPro"/>
</dbReference>
<dbReference type="InterPro" id="IPR009003">
    <property type="entry name" value="Peptidase_S1_PA"/>
</dbReference>
<evidence type="ECO:0000259" key="2">
    <source>
        <dbReference type="Pfam" id="PF25608"/>
    </source>
</evidence>
<dbReference type="Proteomes" id="UP000006160">
    <property type="component" value="Unassembled WGS sequence"/>
</dbReference>
<dbReference type="InterPro" id="IPR001254">
    <property type="entry name" value="Trypsin_dom"/>
</dbReference>
<evidence type="ECO:0000313" key="3">
    <source>
        <dbReference type="EMBL" id="EES92278.1"/>
    </source>
</evidence>
<evidence type="ECO:0000313" key="4">
    <source>
        <dbReference type="Proteomes" id="UP000006160"/>
    </source>
</evidence>
<name>A0A9P2G976_CLOBO</name>
<proteinExistence type="predicted"/>
<feature type="domain" description="Nal1 N-terminal" evidence="2">
    <location>
        <begin position="26"/>
        <end position="81"/>
    </location>
</feature>
<evidence type="ECO:0008006" key="5">
    <source>
        <dbReference type="Google" id="ProtNLM"/>
    </source>
</evidence>
<evidence type="ECO:0000259" key="1">
    <source>
        <dbReference type="Pfam" id="PF00089"/>
    </source>
</evidence>
<accession>A0A9P2G976</accession>
<dbReference type="Gene3D" id="2.40.10.10">
    <property type="entry name" value="Trypsin-like serine proteases"/>
    <property type="match status" value="1"/>
</dbReference>